<evidence type="ECO:0008006" key="4">
    <source>
        <dbReference type="Google" id="ProtNLM"/>
    </source>
</evidence>
<gene>
    <name evidence="2" type="ORF">MAR_018533</name>
</gene>
<evidence type="ECO:0000256" key="1">
    <source>
        <dbReference type="SAM" id="MobiDB-lite"/>
    </source>
</evidence>
<evidence type="ECO:0000313" key="2">
    <source>
        <dbReference type="EMBL" id="WAR08575.1"/>
    </source>
</evidence>
<feature type="compositionally biased region" description="Low complexity" evidence="1">
    <location>
        <begin position="166"/>
        <end position="179"/>
    </location>
</feature>
<organism evidence="2 3">
    <name type="scientific">Mya arenaria</name>
    <name type="common">Soft-shell clam</name>
    <dbReference type="NCBI Taxonomy" id="6604"/>
    <lineage>
        <taxon>Eukaryota</taxon>
        <taxon>Metazoa</taxon>
        <taxon>Spiralia</taxon>
        <taxon>Lophotrochozoa</taxon>
        <taxon>Mollusca</taxon>
        <taxon>Bivalvia</taxon>
        <taxon>Autobranchia</taxon>
        <taxon>Heteroconchia</taxon>
        <taxon>Euheterodonta</taxon>
        <taxon>Imparidentia</taxon>
        <taxon>Neoheterodontei</taxon>
        <taxon>Myida</taxon>
        <taxon>Myoidea</taxon>
        <taxon>Myidae</taxon>
        <taxon>Mya</taxon>
    </lineage>
</organism>
<evidence type="ECO:0000313" key="3">
    <source>
        <dbReference type="Proteomes" id="UP001164746"/>
    </source>
</evidence>
<dbReference type="EMBL" id="CP111017">
    <property type="protein sequence ID" value="WAR08575.1"/>
    <property type="molecule type" value="Genomic_DNA"/>
</dbReference>
<accession>A0ABY7EHI0</accession>
<reference evidence="2" key="1">
    <citation type="submission" date="2022-11" db="EMBL/GenBank/DDBJ databases">
        <title>Centuries of genome instability and evolution in soft-shell clam transmissible cancer (bioRxiv).</title>
        <authorList>
            <person name="Hart S.F.M."/>
            <person name="Yonemitsu M.A."/>
            <person name="Giersch R.M."/>
            <person name="Beal B.F."/>
            <person name="Arriagada G."/>
            <person name="Davis B.W."/>
            <person name="Ostrander E.A."/>
            <person name="Goff S.P."/>
            <person name="Metzger M.J."/>
        </authorList>
    </citation>
    <scope>NUCLEOTIDE SEQUENCE</scope>
    <source>
        <strain evidence="2">MELC-2E11</strain>
        <tissue evidence="2">Siphon/mantle</tissue>
    </source>
</reference>
<keyword evidence="3" id="KW-1185">Reference proteome</keyword>
<protein>
    <recommendedName>
        <fullName evidence="4">THAP-type domain-containing protein</fullName>
    </recommendedName>
</protein>
<proteinExistence type="predicted"/>
<feature type="region of interest" description="Disordered" evidence="1">
    <location>
        <begin position="158"/>
        <end position="185"/>
    </location>
</feature>
<name>A0ABY7EHI0_MYAAR</name>
<sequence length="251" mass="29407">MGDYRYQELSRKFTRVAPPDFTGACFGGIKLHRPNLNVNDNTRICSLHFENRQCVRSESVPKYYNLGKTKVNLDSRLRRPLFKRMNTDANLDDMEHINETEFPEPERKVFFARKIENYGLPETFEDRLENCATIEVEDTKLCYREETIQINASEHGYSKKREFATTEESSTQTDTSQTSGGYKPEDIIACNDGNTRFYKGFPTYAVFMLFFQTFIKHGADRLTYWEGQKRTLQDKSQKELPSKPGRKRKLR</sequence>
<dbReference type="Proteomes" id="UP001164746">
    <property type="component" value="Chromosome 6"/>
</dbReference>